<reference evidence="1 2" key="1">
    <citation type="submission" date="2021-06" db="EMBL/GenBank/DDBJ databases">
        <title>Sphingomonas sp. XMGL2, whole genome shotgun sequencing project.</title>
        <authorList>
            <person name="Zhao G."/>
            <person name="Shen L."/>
        </authorList>
    </citation>
    <scope>NUCLEOTIDE SEQUENCE [LARGE SCALE GENOMIC DNA]</scope>
    <source>
        <strain evidence="1 2">XMGL2</strain>
    </source>
</reference>
<evidence type="ECO:0000313" key="1">
    <source>
        <dbReference type="EMBL" id="MBU3077667.1"/>
    </source>
</evidence>
<dbReference type="EMBL" id="JAHKRT010000003">
    <property type="protein sequence ID" value="MBU3077667.1"/>
    <property type="molecule type" value="Genomic_DNA"/>
</dbReference>
<evidence type="ECO:0000313" key="2">
    <source>
        <dbReference type="Proteomes" id="UP000776276"/>
    </source>
</evidence>
<keyword evidence="2" id="KW-1185">Reference proteome</keyword>
<name>A0ABS6BIK9_9SPHN</name>
<sequence length="87" mass="9741">MSPAKSVDHWDRLTDGTVRLSITLSWEAATAQKTGLLRLLHAENDREVEAGGIATQVTLTSPQARLMSQDLWKMANYLDFEEPATRQ</sequence>
<comment type="caution">
    <text evidence="1">The sequence shown here is derived from an EMBL/GenBank/DDBJ whole genome shotgun (WGS) entry which is preliminary data.</text>
</comment>
<protein>
    <submittedName>
        <fullName evidence="1">Uncharacterized protein</fullName>
    </submittedName>
</protein>
<gene>
    <name evidence="1" type="ORF">KOF26_07275</name>
</gene>
<proteinExistence type="predicted"/>
<dbReference type="Proteomes" id="UP000776276">
    <property type="component" value="Unassembled WGS sequence"/>
</dbReference>
<dbReference type="RefSeq" id="WP_216322520.1">
    <property type="nucleotide sequence ID" value="NZ_JAHKRT010000003.1"/>
</dbReference>
<accession>A0ABS6BIK9</accession>
<organism evidence="1 2">
    <name type="scientific">Sphingomonas quercus</name>
    <dbReference type="NCBI Taxonomy" id="2842451"/>
    <lineage>
        <taxon>Bacteria</taxon>
        <taxon>Pseudomonadati</taxon>
        <taxon>Pseudomonadota</taxon>
        <taxon>Alphaproteobacteria</taxon>
        <taxon>Sphingomonadales</taxon>
        <taxon>Sphingomonadaceae</taxon>
        <taxon>Sphingomonas</taxon>
    </lineage>
</organism>